<proteinExistence type="predicted"/>
<keyword evidence="2" id="KW-1185">Reference proteome</keyword>
<dbReference type="KEGG" id="bmat:DB723_04575"/>
<dbReference type="InterPro" id="IPR003459">
    <property type="entry name" value="Borrelia_plasmid_OrfA"/>
</dbReference>
<evidence type="ECO:0000313" key="1">
    <source>
        <dbReference type="EMBL" id="QFI15019.1"/>
    </source>
</evidence>
<sequence>MFSKIILKFFNENLKKANQISITLNILKKHLYKLEKEINIITKFYTKNNHELLVYYKMNYPMKKIYFEIGRHFII</sequence>
<dbReference type="Proteomes" id="UP000326393">
    <property type="component" value="Plasmid lp28-4"/>
</dbReference>
<reference evidence="1 2" key="1">
    <citation type="journal article" date="2020" name="Int. J. Syst. Evol. Microbiol.">
        <title>Borrelia maritima sp. nov., a novel species of the Borrelia burgdorferi sensu lato complex, occupying a basal position to North American species.</title>
        <authorList>
            <person name="Margos G."/>
            <person name="Fedorova N."/>
            <person name="Becker N.S."/>
            <person name="Kleinjan J.E."/>
            <person name="Marosevic D."/>
            <person name="Krebs S."/>
            <person name="Hui L."/>
            <person name="Fingerle V."/>
            <person name="Lane R.S."/>
        </authorList>
    </citation>
    <scope>NUCLEOTIDE SEQUENCE [LARGE SCALE GENOMIC DNA]</scope>
    <source>
        <strain evidence="1 2">CA690</strain>
    </source>
</reference>
<accession>A0A5J6WFU8</accession>
<evidence type="ECO:0000313" key="2">
    <source>
        <dbReference type="Proteomes" id="UP000326393"/>
    </source>
</evidence>
<dbReference type="EMBL" id="CP044537">
    <property type="protein sequence ID" value="QFI15019.1"/>
    <property type="molecule type" value="Genomic_DNA"/>
</dbReference>
<geneLocation type="plasmid" evidence="1 2">
    <name>lp28-4</name>
</geneLocation>
<keyword evidence="1" id="KW-0614">Plasmid</keyword>
<organism evidence="1 2">
    <name type="scientific">Borrelia maritima</name>
    <dbReference type="NCBI Taxonomy" id="2761123"/>
    <lineage>
        <taxon>Bacteria</taxon>
        <taxon>Pseudomonadati</taxon>
        <taxon>Spirochaetota</taxon>
        <taxon>Spirochaetia</taxon>
        <taxon>Spirochaetales</taxon>
        <taxon>Borreliaceae</taxon>
        <taxon>Borrelia</taxon>
    </lineage>
</organism>
<gene>
    <name evidence="1" type="ORF">DB723_04575</name>
</gene>
<name>A0A5J6WFU8_9SPIR</name>
<dbReference type="AlphaFoldDB" id="A0A5J6WFU8"/>
<protein>
    <submittedName>
        <fullName evidence="1">Uncharacterized protein</fullName>
    </submittedName>
</protein>
<dbReference type="Pfam" id="PF02414">
    <property type="entry name" value="Borrelia_orfA"/>
    <property type="match status" value="1"/>
</dbReference>